<protein>
    <submittedName>
        <fullName evidence="2">DUF1828 domain-containing protein</fullName>
    </submittedName>
</protein>
<accession>A0A964BTN7</accession>
<evidence type="ECO:0000313" key="2">
    <source>
        <dbReference type="EMBL" id="MCC0178313.1"/>
    </source>
</evidence>
<dbReference type="EMBL" id="JADWDC010000040">
    <property type="protein sequence ID" value="MCC0178313.1"/>
    <property type="molecule type" value="Genomic_DNA"/>
</dbReference>
<dbReference type="Proteomes" id="UP000729733">
    <property type="component" value="Unassembled WGS sequence"/>
</dbReference>
<name>A0A964BTN7_9CYAN</name>
<dbReference type="Pfam" id="PF08861">
    <property type="entry name" value="DUF1828"/>
    <property type="match status" value="1"/>
</dbReference>
<dbReference type="AlphaFoldDB" id="A0A964BTN7"/>
<sequence length="263" mass="30267">MNSPCQRLSQNIGTLFTCSEFKDFIKITTPFIYPDGDVIDIFYRKVNQGFILTDLGETIRWIESQSVSGMRSEKQKELIETIRLIHNLEVKRDMFIARVDSSADSIKLAASVLELGQALVRLSDLWILQTGRKTRTVLDSVEDFIKKNNIVNYQREKVLTGRSTGIDWRPHFYTTVKGNNVLTHVLTASDKSNAKAIMCKVNTQWQDLESFKTESNYRFISLIVDPEERNKIWTEGNKKILSKNSKVIDWSNKNDFKEALFAA</sequence>
<gene>
    <name evidence="2" type="ORF">I4641_15130</name>
</gene>
<keyword evidence="3" id="KW-1185">Reference proteome</keyword>
<organism evidence="2 3">
    <name type="scientific">Waterburya agarophytonicola KI4</name>
    <dbReference type="NCBI Taxonomy" id="2874699"/>
    <lineage>
        <taxon>Bacteria</taxon>
        <taxon>Bacillati</taxon>
        <taxon>Cyanobacteriota</taxon>
        <taxon>Cyanophyceae</taxon>
        <taxon>Pleurocapsales</taxon>
        <taxon>Hyellaceae</taxon>
        <taxon>Waterburya</taxon>
        <taxon>Waterburya agarophytonicola</taxon>
    </lineage>
</organism>
<feature type="domain" description="DUF1828" evidence="1">
    <location>
        <begin position="29"/>
        <end position="121"/>
    </location>
</feature>
<evidence type="ECO:0000259" key="1">
    <source>
        <dbReference type="Pfam" id="PF08861"/>
    </source>
</evidence>
<dbReference type="InterPro" id="IPR014960">
    <property type="entry name" value="DUF1828"/>
</dbReference>
<comment type="caution">
    <text evidence="2">The sequence shown here is derived from an EMBL/GenBank/DDBJ whole genome shotgun (WGS) entry which is preliminary data.</text>
</comment>
<reference evidence="2" key="1">
    <citation type="journal article" date="2021" name="Antonie Van Leeuwenhoek">
        <title>Draft genome and description of Waterburya agarophytonicola gen. nov. sp. nov. (Pleurocapsales, Cyanobacteria): a seaweed symbiont.</title>
        <authorList>
            <person name="Bonthond G."/>
            <person name="Shalygin S."/>
            <person name="Bayer T."/>
            <person name="Weinberger F."/>
        </authorList>
    </citation>
    <scope>NUCLEOTIDE SEQUENCE</scope>
    <source>
        <strain evidence="2">KI4</strain>
    </source>
</reference>
<evidence type="ECO:0000313" key="3">
    <source>
        <dbReference type="Proteomes" id="UP000729733"/>
    </source>
</evidence>
<dbReference type="RefSeq" id="WP_229641378.1">
    <property type="nucleotide sequence ID" value="NZ_JADWDC010000040.1"/>
</dbReference>
<proteinExistence type="predicted"/>